<dbReference type="GO" id="GO:0046872">
    <property type="term" value="F:metal ion binding"/>
    <property type="evidence" value="ECO:0007669"/>
    <property type="project" value="UniProtKB-KW"/>
</dbReference>
<name>A0A1H4DVH6_9RHOB</name>
<comment type="subcellular location">
    <subcellularLocation>
        <location evidence="1 12">Cell membrane</location>
        <topology evidence="1 12">Multi-pass membrane protein</topology>
    </subcellularLocation>
</comment>
<evidence type="ECO:0000256" key="5">
    <source>
        <dbReference type="ARBA" id="ARBA00022989"/>
    </source>
</evidence>
<dbReference type="RefSeq" id="WP_093254809.1">
    <property type="nucleotide sequence ID" value="NZ_FNQM01000011.1"/>
</dbReference>
<dbReference type="GO" id="GO:0140114">
    <property type="term" value="P:cellular detoxification of fluoride"/>
    <property type="evidence" value="ECO:0007669"/>
    <property type="project" value="UniProtKB-UniRule"/>
</dbReference>
<keyword evidence="8 12" id="KW-0472">Membrane</keyword>
<dbReference type="AlphaFoldDB" id="A0A1H4DVH6"/>
<comment type="catalytic activity">
    <reaction evidence="11">
        <text>fluoride(in) = fluoride(out)</text>
        <dbReference type="Rhea" id="RHEA:76159"/>
        <dbReference type="ChEBI" id="CHEBI:17051"/>
    </reaction>
    <physiologicalReaction direction="left-to-right" evidence="11">
        <dbReference type="Rhea" id="RHEA:76160"/>
    </physiologicalReaction>
</comment>
<evidence type="ECO:0000256" key="1">
    <source>
        <dbReference type="ARBA" id="ARBA00004651"/>
    </source>
</evidence>
<protein>
    <recommendedName>
        <fullName evidence="12">Fluoride-specific ion channel FluC</fullName>
    </recommendedName>
</protein>
<dbReference type="HAMAP" id="MF_00454">
    <property type="entry name" value="FluC"/>
    <property type="match status" value="1"/>
</dbReference>
<keyword evidence="14" id="KW-1185">Reference proteome</keyword>
<dbReference type="Proteomes" id="UP000198703">
    <property type="component" value="Unassembled WGS sequence"/>
</dbReference>
<evidence type="ECO:0000256" key="7">
    <source>
        <dbReference type="ARBA" id="ARBA00023065"/>
    </source>
</evidence>
<keyword evidence="12" id="KW-0479">Metal-binding</keyword>
<evidence type="ECO:0000256" key="3">
    <source>
        <dbReference type="ARBA" id="ARBA00022519"/>
    </source>
</evidence>
<dbReference type="PANTHER" id="PTHR28259:SF1">
    <property type="entry name" value="FLUORIDE EXPORT PROTEIN 1-RELATED"/>
    <property type="match status" value="1"/>
</dbReference>
<feature type="transmembrane region" description="Helical" evidence="12">
    <location>
        <begin position="105"/>
        <end position="125"/>
    </location>
</feature>
<evidence type="ECO:0000256" key="8">
    <source>
        <dbReference type="ARBA" id="ARBA00023136"/>
    </source>
</evidence>
<evidence type="ECO:0000256" key="10">
    <source>
        <dbReference type="ARBA" id="ARBA00035120"/>
    </source>
</evidence>
<dbReference type="NCBIfam" id="NF010791">
    <property type="entry name" value="PRK14195.1"/>
    <property type="match status" value="1"/>
</dbReference>
<dbReference type="PANTHER" id="PTHR28259">
    <property type="entry name" value="FLUORIDE EXPORT PROTEIN 1-RELATED"/>
    <property type="match status" value="1"/>
</dbReference>
<reference evidence="13 14" key="1">
    <citation type="submission" date="2016-10" db="EMBL/GenBank/DDBJ databases">
        <authorList>
            <person name="de Groot N.N."/>
        </authorList>
    </citation>
    <scope>NUCLEOTIDE SEQUENCE [LARGE SCALE GENOMIC DNA]</scope>
    <source>
        <strain evidence="13 14">DSM 15345</strain>
    </source>
</reference>
<gene>
    <name evidence="12" type="primary">fluC</name>
    <name evidence="12" type="synonym">crcB</name>
    <name evidence="13" type="ORF">SAMN05444370_11150</name>
</gene>
<keyword evidence="2 12" id="KW-1003">Cell membrane</keyword>
<evidence type="ECO:0000256" key="6">
    <source>
        <dbReference type="ARBA" id="ARBA00023053"/>
    </source>
</evidence>
<dbReference type="InterPro" id="IPR003691">
    <property type="entry name" value="FluC"/>
</dbReference>
<dbReference type="STRING" id="89524.SAMN05444370_11150"/>
<evidence type="ECO:0000256" key="4">
    <source>
        <dbReference type="ARBA" id="ARBA00022692"/>
    </source>
</evidence>
<dbReference type="OrthoDB" id="9806299at2"/>
<accession>A0A1H4DVH6</accession>
<dbReference type="GO" id="GO:0005886">
    <property type="term" value="C:plasma membrane"/>
    <property type="evidence" value="ECO:0007669"/>
    <property type="project" value="UniProtKB-SubCell"/>
</dbReference>
<feature type="binding site" evidence="12">
    <location>
        <position position="82"/>
    </location>
    <ligand>
        <name>Na(+)</name>
        <dbReference type="ChEBI" id="CHEBI:29101"/>
        <note>structural</note>
    </ligand>
</feature>
<evidence type="ECO:0000256" key="12">
    <source>
        <dbReference type="HAMAP-Rule" id="MF_00454"/>
    </source>
</evidence>
<dbReference type="GO" id="GO:0062054">
    <property type="term" value="F:fluoride channel activity"/>
    <property type="evidence" value="ECO:0007669"/>
    <property type="project" value="UniProtKB-UniRule"/>
</dbReference>
<keyword evidence="7 12" id="KW-0406">Ion transport</keyword>
<organism evidence="13 14">
    <name type="scientific">Rubrimonas cliftonensis</name>
    <dbReference type="NCBI Taxonomy" id="89524"/>
    <lineage>
        <taxon>Bacteria</taxon>
        <taxon>Pseudomonadati</taxon>
        <taxon>Pseudomonadota</taxon>
        <taxon>Alphaproteobacteria</taxon>
        <taxon>Rhodobacterales</taxon>
        <taxon>Paracoccaceae</taxon>
        <taxon>Rubrimonas</taxon>
    </lineage>
</organism>
<evidence type="ECO:0000256" key="2">
    <source>
        <dbReference type="ARBA" id="ARBA00022475"/>
    </source>
</evidence>
<feature type="transmembrane region" description="Helical" evidence="12">
    <location>
        <begin position="41"/>
        <end position="59"/>
    </location>
</feature>
<sequence length="128" mass="12883">MVTATTLAAVAAGGALGASARYLVGAAALRLMGPGFPWGTLFVNVAGSLAMGMLAVLLMERLPGAFPRWSAFLLTGVLGGFTTFSAFSLEVALMLERGEALRAGAYVAASVALGVGALFVGFLAARSL</sequence>
<evidence type="ECO:0000313" key="13">
    <source>
        <dbReference type="EMBL" id="SEA76380.1"/>
    </source>
</evidence>
<keyword evidence="5 12" id="KW-1133">Transmembrane helix</keyword>
<keyword evidence="6 12" id="KW-0915">Sodium</keyword>
<keyword evidence="4 12" id="KW-0812">Transmembrane</keyword>
<keyword evidence="12" id="KW-0813">Transport</keyword>
<evidence type="ECO:0000313" key="14">
    <source>
        <dbReference type="Proteomes" id="UP000198703"/>
    </source>
</evidence>
<keyword evidence="9 12" id="KW-0407">Ion channel</keyword>
<comment type="function">
    <text evidence="12">Fluoride-specific ion channel. Important for reducing fluoride concentration in the cell, thus reducing its toxicity.</text>
</comment>
<keyword evidence="3" id="KW-0997">Cell inner membrane</keyword>
<feature type="binding site" evidence="12">
    <location>
        <position position="79"/>
    </location>
    <ligand>
        <name>Na(+)</name>
        <dbReference type="ChEBI" id="CHEBI:29101"/>
        <note>structural</note>
    </ligand>
</feature>
<dbReference type="Pfam" id="PF02537">
    <property type="entry name" value="CRCB"/>
    <property type="match status" value="1"/>
</dbReference>
<proteinExistence type="inferred from homology"/>
<comment type="similarity">
    <text evidence="10 12">Belongs to the fluoride channel Fluc/FEX (TC 1.A.43) family.</text>
</comment>
<evidence type="ECO:0000256" key="9">
    <source>
        <dbReference type="ARBA" id="ARBA00023303"/>
    </source>
</evidence>
<dbReference type="EMBL" id="FNQM01000011">
    <property type="protein sequence ID" value="SEA76380.1"/>
    <property type="molecule type" value="Genomic_DNA"/>
</dbReference>
<evidence type="ECO:0000256" key="11">
    <source>
        <dbReference type="ARBA" id="ARBA00035585"/>
    </source>
</evidence>
<feature type="transmembrane region" description="Helical" evidence="12">
    <location>
        <begin position="71"/>
        <end position="93"/>
    </location>
</feature>
<comment type="activity regulation">
    <text evidence="12">Na(+) is not transported, but it plays an essential structural role and its presence is essential for fluoride channel function.</text>
</comment>